<gene>
    <name evidence="1" type="ORF">C5746_37915</name>
</gene>
<accession>A0A2Z5JNC7</accession>
<dbReference type="EMBL" id="CP027306">
    <property type="protein sequence ID" value="AXE81759.1"/>
    <property type="molecule type" value="Genomic_DNA"/>
</dbReference>
<dbReference type="Proteomes" id="UP000252698">
    <property type="component" value="Chromosome"/>
</dbReference>
<dbReference type="AlphaFoldDB" id="A0A2Z5JNC7"/>
<evidence type="ECO:0000313" key="2">
    <source>
        <dbReference type="Proteomes" id="UP000252698"/>
    </source>
</evidence>
<proteinExistence type="predicted"/>
<sequence>MAVVAARLDARAFAVPEAVDALAGRVFAAPEAVALAGRVFAAPEAVDDLAGRFFADFEVVDALAERVFAGLAVVRALADLAARFACDPSVRASPAAGAAATSVGRGCVSHTTAAPAMATGHSTTPATPSSPAPVYAATRRACGETIPTESRTPLTIPLTRSAPGTLSTAVVTLCTGCASVAWTGCCTFVSPESDAWELSVMVALSPWGRGDGRHAVVTSLIFQ</sequence>
<protein>
    <submittedName>
        <fullName evidence="1">Uncharacterized protein</fullName>
    </submittedName>
</protein>
<evidence type="ECO:0000313" key="1">
    <source>
        <dbReference type="EMBL" id="AXE81759.1"/>
    </source>
</evidence>
<organism evidence="1 2">
    <name type="scientific">Streptomyces atratus</name>
    <dbReference type="NCBI Taxonomy" id="1893"/>
    <lineage>
        <taxon>Bacteria</taxon>
        <taxon>Bacillati</taxon>
        <taxon>Actinomycetota</taxon>
        <taxon>Actinomycetes</taxon>
        <taxon>Kitasatosporales</taxon>
        <taxon>Streptomycetaceae</taxon>
        <taxon>Streptomyces</taxon>
    </lineage>
</organism>
<dbReference type="KEGG" id="sata:C5746_37915"/>
<reference evidence="1 2" key="1">
    <citation type="journal article" date="2018" name="Front. Microbiol.">
        <title>Genome Sequencing of Streptomyces atratus SCSIOZH16 and Activation Production of Nocardamine via Metabolic Engineering.</title>
        <authorList>
            <person name="Li Y."/>
            <person name="Zhang C."/>
            <person name="Liu C."/>
            <person name="Ju J."/>
            <person name="Ma J."/>
        </authorList>
    </citation>
    <scope>NUCLEOTIDE SEQUENCE [LARGE SCALE GENOMIC DNA]</scope>
    <source>
        <strain evidence="1 2">SCSIO_ZH16</strain>
    </source>
</reference>
<name>A0A2Z5JNC7_STRAR</name>